<dbReference type="PANTHER" id="PTHR34477">
    <property type="entry name" value="UPF0213 PROTEIN YHBQ"/>
    <property type="match status" value="1"/>
</dbReference>
<dbReference type="Gene3D" id="3.40.1440.10">
    <property type="entry name" value="GIY-YIG endonuclease"/>
    <property type="match status" value="1"/>
</dbReference>
<evidence type="ECO:0000256" key="1">
    <source>
        <dbReference type="ARBA" id="ARBA00007435"/>
    </source>
</evidence>
<gene>
    <name evidence="3" type="ORF">GCM10007878_16700</name>
</gene>
<evidence type="ECO:0000259" key="2">
    <source>
        <dbReference type="PROSITE" id="PS50164"/>
    </source>
</evidence>
<reference evidence="4" key="1">
    <citation type="journal article" date="2019" name="Int. J. Syst. Evol. Microbiol.">
        <title>The Global Catalogue of Microorganisms (GCM) 10K type strain sequencing project: providing services to taxonomists for standard genome sequencing and annotation.</title>
        <authorList>
            <consortium name="The Broad Institute Genomics Platform"/>
            <consortium name="The Broad Institute Genome Sequencing Center for Infectious Disease"/>
            <person name="Wu L."/>
            <person name="Ma J."/>
        </authorList>
    </citation>
    <scope>NUCLEOTIDE SEQUENCE [LARGE SCALE GENOMIC DNA]</scope>
    <source>
        <strain evidence="4">NBRC 100033</strain>
    </source>
</reference>
<dbReference type="EMBL" id="BSOR01000028">
    <property type="protein sequence ID" value="GLR64232.1"/>
    <property type="molecule type" value="Genomic_DNA"/>
</dbReference>
<dbReference type="RefSeq" id="WP_036239765.1">
    <property type="nucleotide sequence ID" value="NZ_BSOR01000028.1"/>
</dbReference>
<evidence type="ECO:0000313" key="3">
    <source>
        <dbReference type="EMBL" id="GLR64232.1"/>
    </source>
</evidence>
<dbReference type="Pfam" id="PF01541">
    <property type="entry name" value="GIY-YIG"/>
    <property type="match status" value="1"/>
</dbReference>
<dbReference type="PANTHER" id="PTHR34477:SF1">
    <property type="entry name" value="UPF0213 PROTEIN YHBQ"/>
    <property type="match status" value="1"/>
</dbReference>
<dbReference type="InterPro" id="IPR035901">
    <property type="entry name" value="GIY-YIG_endonuc_sf"/>
</dbReference>
<proteinExistence type="inferred from homology"/>
<organism evidence="3 4">
    <name type="scientific">Marinospirillum insulare</name>
    <dbReference type="NCBI Taxonomy" id="217169"/>
    <lineage>
        <taxon>Bacteria</taxon>
        <taxon>Pseudomonadati</taxon>
        <taxon>Pseudomonadota</taxon>
        <taxon>Gammaproteobacteria</taxon>
        <taxon>Oceanospirillales</taxon>
        <taxon>Oceanospirillaceae</taxon>
        <taxon>Marinospirillum</taxon>
    </lineage>
</organism>
<dbReference type="PROSITE" id="PS50164">
    <property type="entry name" value="GIY_YIG"/>
    <property type="match status" value="1"/>
</dbReference>
<sequence length="96" mass="10843">MPSQAKANWYLYLVEQASGALYTGITRDLERRFAEHQANNHKTARSLRGKGPLKLVFSCPVASHSQALKLEYKIKKLPRNKKLAIISGEFDLSNLD</sequence>
<accession>A0ABQ5ZXQ5</accession>
<feature type="domain" description="GIY-YIG" evidence="2">
    <location>
        <begin position="7"/>
        <end position="84"/>
    </location>
</feature>
<dbReference type="SUPFAM" id="SSF82771">
    <property type="entry name" value="GIY-YIG endonuclease"/>
    <property type="match status" value="1"/>
</dbReference>
<protein>
    <recommendedName>
        <fullName evidence="2">GIY-YIG domain-containing protein</fullName>
    </recommendedName>
</protein>
<dbReference type="InterPro" id="IPR050190">
    <property type="entry name" value="UPF0213_domain"/>
</dbReference>
<keyword evidence="4" id="KW-1185">Reference proteome</keyword>
<dbReference type="Proteomes" id="UP001156682">
    <property type="component" value="Unassembled WGS sequence"/>
</dbReference>
<comment type="caution">
    <text evidence="3">The sequence shown here is derived from an EMBL/GenBank/DDBJ whole genome shotgun (WGS) entry which is preliminary data.</text>
</comment>
<name>A0ABQ5ZXQ5_9GAMM</name>
<comment type="similarity">
    <text evidence="1">Belongs to the UPF0213 family.</text>
</comment>
<dbReference type="SMART" id="SM00465">
    <property type="entry name" value="GIYc"/>
    <property type="match status" value="1"/>
</dbReference>
<evidence type="ECO:0000313" key="4">
    <source>
        <dbReference type="Proteomes" id="UP001156682"/>
    </source>
</evidence>
<dbReference type="CDD" id="cd10456">
    <property type="entry name" value="GIY-YIG_UPF0213"/>
    <property type="match status" value="1"/>
</dbReference>
<dbReference type="InterPro" id="IPR000305">
    <property type="entry name" value="GIY-YIG_endonuc"/>
</dbReference>